<reference evidence="1 2" key="1">
    <citation type="submission" date="2008-09" db="EMBL/GenBank/DDBJ databases">
        <authorList>
            <person name="Tantoco A.T."/>
            <person name="Edgar R.H."/>
            <person name="Ko C."/>
            <person name="Chambers R.A."/>
            <person name="Jacobs-Sera D."/>
            <person name="Hendrix R.W."/>
            <person name="Hatfull G.F."/>
        </authorList>
    </citation>
    <scope>NUCLEOTIDE SEQUENCE [LARGE SCALE GENOMIC DNA]</scope>
</reference>
<evidence type="ECO:0000313" key="1">
    <source>
        <dbReference type="EMBL" id="ACI12476.1"/>
    </source>
</evidence>
<keyword evidence="2" id="KW-1185">Reference proteome</keyword>
<protein>
    <submittedName>
        <fullName evidence="1">Uncharacterized protein</fullName>
    </submittedName>
</protein>
<dbReference type="KEGG" id="vg:6940762"/>
<sequence>MSALQFPCSPRHRHCSMAHAELVRDYRAERERQETEQEMILSSPGERKRWEENGGRLINFQDWILAHKGRNENPEC</sequence>
<evidence type="ECO:0000313" key="2">
    <source>
        <dbReference type="Proteomes" id="UP000002183"/>
    </source>
</evidence>
<dbReference type="RefSeq" id="YP_002242117.1">
    <property type="nucleotide sequence ID" value="NC_011292.1"/>
</dbReference>
<gene>
    <name evidence="1" type="primary">60</name>
    <name evidence="1" type="ORF">KONSTANTINE_60</name>
</gene>
<organism evidence="1 2">
    <name type="scientific">Mycobacterium phage Konstantine</name>
    <dbReference type="NCBI Taxonomy" id="563121"/>
    <lineage>
        <taxon>Viruses</taxon>
        <taxon>Duplodnaviria</taxon>
        <taxon>Heunggongvirae</taxon>
        <taxon>Uroviricota</taxon>
        <taxon>Caudoviricetes</taxon>
        <taxon>Konstantinevirus</taxon>
        <taxon>Konstantinevirus konstantine</taxon>
    </lineage>
</organism>
<proteinExistence type="predicted"/>
<dbReference type="GeneID" id="6940762"/>
<accession>B5U530</accession>
<dbReference type="Proteomes" id="UP000002183">
    <property type="component" value="Segment"/>
</dbReference>
<name>B5U530_9CAUD</name>
<dbReference type="EMBL" id="FJ174691">
    <property type="protein sequence ID" value="ACI12476.1"/>
    <property type="molecule type" value="Genomic_DNA"/>
</dbReference>